<dbReference type="PANTHER" id="PTHR38834">
    <property type="entry name" value="PERIPLASMIC SUBSTRATE BINDING PROTEIN FAMILY 3"/>
    <property type="match status" value="1"/>
</dbReference>
<keyword evidence="3" id="KW-1185">Reference proteome</keyword>
<proteinExistence type="predicted"/>
<dbReference type="SUPFAM" id="SSF53850">
    <property type="entry name" value="Periplasmic binding protein-like II"/>
    <property type="match status" value="1"/>
</dbReference>
<dbReference type="EMBL" id="JAJBZT010000003">
    <property type="protein sequence ID" value="MCB6183143.1"/>
    <property type="molecule type" value="Genomic_DNA"/>
</dbReference>
<organism evidence="2 3">
    <name type="scientific">Leeia speluncae</name>
    <dbReference type="NCBI Taxonomy" id="2884804"/>
    <lineage>
        <taxon>Bacteria</taxon>
        <taxon>Pseudomonadati</taxon>
        <taxon>Pseudomonadota</taxon>
        <taxon>Betaproteobacteria</taxon>
        <taxon>Neisseriales</taxon>
        <taxon>Leeiaceae</taxon>
        <taxon>Leeia</taxon>
    </lineage>
</organism>
<protein>
    <submittedName>
        <fullName evidence="2">Transporter substrate-binding domain-containing protein</fullName>
    </submittedName>
</protein>
<dbReference type="Proteomes" id="UP001165395">
    <property type="component" value="Unassembled WGS sequence"/>
</dbReference>
<comment type="caution">
    <text evidence="2">The sequence shown here is derived from an EMBL/GenBank/DDBJ whole genome shotgun (WGS) entry which is preliminary data.</text>
</comment>
<dbReference type="Gene3D" id="3.40.190.10">
    <property type="entry name" value="Periplasmic binding protein-like II"/>
    <property type="match status" value="2"/>
</dbReference>
<dbReference type="RefSeq" id="WP_227179633.1">
    <property type="nucleotide sequence ID" value="NZ_JAJBZT010000003.1"/>
</dbReference>
<gene>
    <name evidence="2" type="ORF">LIN78_06260</name>
</gene>
<evidence type="ECO:0000313" key="2">
    <source>
        <dbReference type="EMBL" id="MCB6183143.1"/>
    </source>
</evidence>
<feature type="domain" description="Solute-binding protein family 3/N-terminal" evidence="1">
    <location>
        <begin position="58"/>
        <end position="144"/>
    </location>
</feature>
<name>A0ABS8D4M6_9NEIS</name>
<dbReference type="Pfam" id="PF00497">
    <property type="entry name" value="SBP_bac_3"/>
    <property type="match status" value="1"/>
</dbReference>
<evidence type="ECO:0000259" key="1">
    <source>
        <dbReference type="Pfam" id="PF00497"/>
    </source>
</evidence>
<dbReference type="InterPro" id="IPR001638">
    <property type="entry name" value="Solute-binding_3/MltF_N"/>
</dbReference>
<evidence type="ECO:0000313" key="3">
    <source>
        <dbReference type="Proteomes" id="UP001165395"/>
    </source>
</evidence>
<accession>A0ABS8D4M6</accession>
<reference evidence="2" key="1">
    <citation type="submission" date="2021-10" db="EMBL/GenBank/DDBJ databases">
        <title>The complete genome sequence of Leeia sp. TBRC 13508.</title>
        <authorList>
            <person name="Charoenyingcharoen P."/>
            <person name="Yukphan P."/>
        </authorList>
    </citation>
    <scope>NUCLEOTIDE SEQUENCE</scope>
    <source>
        <strain evidence="2">TBRC 13508</strain>
    </source>
</reference>
<sequence>MAHKIGDFLVLKNTNDQSPILDDEQRRSARLFRYMSVLCTGLMIFTSACHALSLQLFTEDSPPYNYMDHGEFHGISVDKIKSALDQLQISYQIKQLPWARALLETQRTPNSCLFSTSKTPDRLNAFKWIGPISYNLWVLYSRNDFSGNLLTLEDARPYTIGTYNADARDFYLKSHGFKVDTAAHDEQNPAKLVAKRIDLWATSPFKAQRLLREQSLVGSLVPKLTFNKEDLYLACHLQLPDQMLQRIQAMLLQDAAKGIHRKIDASYQLPPVPTHLTLNK</sequence>
<dbReference type="PANTHER" id="PTHR38834:SF3">
    <property type="entry name" value="SOLUTE-BINDING PROTEIN FAMILY 3_N-TERMINAL DOMAIN-CONTAINING PROTEIN"/>
    <property type="match status" value="1"/>
</dbReference>